<dbReference type="GO" id="GO:0019748">
    <property type="term" value="P:secondary metabolic process"/>
    <property type="evidence" value="ECO:0007669"/>
    <property type="project" value="TreeGrafter"/>
</dbReference>
<dbReference type="SUPFAM" id="SSF51556">
    <property type="entry name" value="Metallo-dependent hydrolases"/>
    <property type="match status" value="1"/>
</dbReference>
<keyword evidence="4" id="KW-1185">Reference proteome</keyword>
<accession>A0A0D8B7C2</accession>
<dbReference type="AlphaFoldDB" id="A0A0D8B7C2"/>
<dbReference type="GO" id="GO:0005737">
    <property type="term" value="C:cytoplasm"/>
    <property type="evidence" value="ECO:0007669"/>
    <property type="project" value="TreeGrafter"/>
</dbReference>
<dbReference type="GO" id="GO:0016831">
    <property type="term" value="F:carboxy-lyase activity"/>
    <property type="evidence" value="ECO:0007669"/>
    <property type="project" value="InterPro"/>
</dbReference>
<dbReference type="OrthoDB" id="8673349at2"/>
<evidence type="ECO:0000256" key="1">
    <source>
        <dbReference type="ARBA" id="ARBA00023239"/>
    </source>
</evidence>
<feature type="domain" description="Amidohydrolase-related" evidence="2">
    <location>
        <begin position="102"/>
        <end position="390"/>
    </location>
</feature>
<evidence type="ECO:0000313" key="3">
    <source>
        <dbReference type="EMBL" id="KJE20005.1"/>
    </source>
</evidence>
<dbReference type="InterPro" id="IPR032466">
    <property type="entry name" value="Metal_Hydrolase"/>
</dbReference>
<reference evidence="3 4" key="2">
    <citation type="journal article" date="2016" name="Genome Announc.">
        <title>Permanent Draft Genome Sequences for Two Variants of Frankia sp. Strain CpI1, the First Frankia Strain Isolated from Root Nodules of Comptonia peregrina.</title>
        <authorList>
            <person name="Oshone R."/>
            <person name="Hurst S.G.IV."/>
            <person name="Abebe-Akele F."/>
            <person name="Simpson S."/>
            <person name="Morris K."/>
            <person name="Thomas W.K."/>
            <person name="Tisa L.S."/>
        </authorList>
    </citation>
    <scope>NUCLEOTIDE SEQUENCE [LARGE SCALE GENOMIC DNA]</scope>
    <source>
        <strain evidence="4">CpI1-S</strain>
    </source>
</reference>
<gene>
    <name evidence="3" type="ORF">FF36_05722</name>
</gene>
<protein>
    <submittedName>
        <fullName evidence="3">Putative TIM-barrel fold metal-dependent hydrolase</fullName>
    </submittedName>
</protein>
<dbReference type="InterPro" id="IPR006680">
    <property type="entry name" value="Amidohydro-rel"/>
</dbReference>
<keyword evidence="3" id="KW-0378">Hydrolase</keyword>
<sequence length="398" mass="44835">MTAATPIDFSVYDADQHYYEVADSFTRHLDPRYSYAFRWVTDKNNGRTQLLVGDKVFRMISNPTFDPVGKPGALAAYFRGENTEGQSFKKMMGRMEPIRPEYTRRAERAVVMADQGVAGAFLLPTLALGLEELLTDNPPALFAVLHALNSWIDEEWGFARDKVIIAPPVLSLMDPHLAEEELRWVIERGTRAIVLRPAPVVGPYGNRSPADPVHDRFWSMCEDADVAVAFHAADSGYAGHVRAWGERVQFASESTSALAEVLSVHIERPITETIAAAICHGLFDRHPRLRFASIELGSGWVPELLRRLRQSYRKIPYAFGADPVETFHEHVYVAPFQEDNLTVLLDHMRVDRVLFGSDWPHPEGFARPTDFIADIAELSSVDKKKLMSDNFRSLITLP</sequence>
<evidence type="ECO:0000313" key="4">
    <source>
        <dbReference type="Proteomes" id="UP000032545"/>
    </source>
</evidence>
<dbReference type="PANTHER" id="PTHR21240:SF28">
    <property type="entry name" value="ISO-OROTATE DECARBOXYLASE (EUROFUNG)"/>
    <property type="match status" value="1"/>
</dbReference>
<dbReference type="Pfam" id="PF04909">
    <property type="entry name" value="Amidohydro_2"/>
    <property type="match status" value="1"/>
</dbReference>
<dbReference type="RefSeq" id="WP_044888158.1">
    <property type="nucleotide sequence ID" value="NZ_JYFN01000075.1"/>
</dbReference>
<dbReference type="Proteomes" id="UP000032545">
    <property type="component" value="Unassembled WGS sequence"/>
</dbReference>
<dbReference type="PANTHER" id="PTHR21240">
    <property type="entry name" value="2-AMINO-3-CARBOXYLMUCONATE-6-SEMIALDEHYDE DECARBOXYLASE"/>
    <property type="match status" value="1"/>
</dbReference>
<comment type="caution">
    <text evidence="3">The sequence shown here is derived from an EMBL/GenBank/DDBJ whole genome shotgun (WGS) entry which is preliminary data.</text>
</comment>
<name>A0A0D8B7C2_9ACTN</name>
<dbReference type="InterPro" id="IPR032465">
    <property type="entry name" value="ACMSD"/>
</dbReference>
<dbReference type="GO" id="GO:0016787">
    <property type="term" value="F:hydrolase activity"/>
    <property type="evidence" value="ECO:0007669"/>
    <property type="project" value="UniProtKB-KW"/>
</dbReference>
<organism evidence="3 4">
    <name type="scientific">Frankia torreyi</name>
    <dbReference type="NCBI Taxonomy" id="1856"/>
    <lineage>
        <taxon>Bacteria</taxon>
        <taxon>Bacillati</taxon>
        <taxon>Actinomycetota</taxon>
        <taxon>Actinomycetes</taxon>
        <taxon>Frankiales</taxon>
        <taxon>Frankiaceae</taxon>
        <taxon>Frankia</taxon>
    </lineage>
</organism>
<dbReference type="Gene3D" id="3.20.20.140">
    <property type="entry name" value="Metal-dependent hydrolases"/>
    <property type="match status" value="1"/>
</dbReference>
<proteinExistence type="predicted"/>
<dbReference type="EMBL" id="JYFN01000075">
    <property type="protein sequence ID" value="KJE20005.1"/>
    <property type="molecule type" value="Genomic_DNA"/>
</dbReference>
<dbReference type="PATRIC" id="fig|1502723.3.peg.6338"/>
<reference evidence="4" key="1">
    <citation type="submission" date="2015-02" db="EMBL/GenBank/DDBJ databases">
        <title>Draft Genome of Frankia sp. CpI1-S.</title>
        <authorList>
            <person name="Oshone R.T."/>
            <person name="Ngom M."/>
            <person name="Ghodhbane-Gtari F."/>
            <person name="Gtari M."/>
            <person name="Morris K."/>
            <person name="Thomas K."/>
            <person name="Sen A."/>
            <person name="Tisa L.S."/>
        </authorList>
    </citation>
    <scope>NUCLEOTIDE SEQUENCE [LARGE SCALE GENOMIC DNA]</scope>
    <source>
        <strain evidence="4">CpI1-S</strain>
    </source>
</reference>
<evidence type="ECO:0000259" key="2">
    <source>
        <dbReference type="Pfam" id="PF04909"/>
    </source>
</evidence>
<keyword evidence="1" id="KW-0456">Lyase</keyword>